<protein>
    <submittedName>
        <fullName evidence="1">Uncharacterized protein</fullName>
    </submittedName>
</protein>
<organism evidence="1 2">
    <name type="scientific">Mycolicibacterium fluoranthenivorans</name>
    <dbReference type="NCBI Taxonomy" id="258505"/>
    <lineage>
        <taxon>Bacteria</taxon>
        <taxon>Bacillati</taxon>
        <taxon>Actinomycetota</taxon>
        <taxon>Actinomycetes</taxon>
        <taxon>Mycobacteriales</taxon>
        <taxon>Mycobacteriaceae</taxon>
        <taxon>Mycolicibacterium</taxon>
    </lineage>
</organism>
<dbReference type="Proteomes" id="UP000547444">
    <property type="component" value="Unassembled WGS sequence"/>
</dbReference>
<reference evidence="1 2" key="1">
    <citation type="submission" date="2020-03" db="EMBL/GenBank/DDBJ databases">
        <title>Sequencing the genomes of 1000 actinobacteria strains.</title>
        <authorList>
            <person name="Klenk H.-P."/>
        </authorList>
    </citation>
    <scope>NUCLEOTIDE SEQUENCE [LARGE SCALE GENOMIC DNA]</scope>
    <source>
        <strain evidence="1 2">DSM 44556</strain>
    </source>
</reference>
<dbReference type="AlphaFoldDB" id="A0A7X5ZG65"/>
<evidence type="ECO:0000313" key="1">
    <source>
        <dbReference type="EMBL" id="NIH98938.1"/>
    </source>
</evidence>
<sequence>MRCAQWGDVPMITDPCVCDRSQDNTDERTD</sequence>
<dbReference type="EMBL" id="JAANOW010000005">
    <property type="protein sequence ID" value="NIH98938.1"/>
    <property type="molecule type" value="Genomic_DNA"/>
</dbReference>
<evidence type="ECO:0000313" key="2">
    <source>
        <dbReference type="Proteomes" id="UP000547444"/>
    </source>
</evidence>
<accession>A0A7X5ZG65</accession>
<comment type="caution">
    <text evidence="1">The sequence shown here is derived from an EMBL/GenBank/DDBJ whole genome shotgun (WGS) entry which is preliminary data.</text>
</comment>
<name>A0A7X5ZG65_9MYCO</name>
<keyword evidence="2" id="KW-1185">Reference proteome</keyword>
<gene>
    <name evidence="1" type="ORF">FHU31_005962</name>
</gene>
<proteinExistence type="predicted"/>